<dbReference type="Proteomes" id="UP000186015">
    <property type="component" value="Unassembled WGS sequence"/>
</dbReference>
<dbReference type="RefSeq" id="WP_074836299.1">
    <property type="nucleotide sequence ID" value="NZ_FOAT01000030.1"/>
</dbReference>
<reference evidence="2 3" key="1">
    <citation type="submission" date="2016-10" db="EMBL/GenBank/DDBJ databases">
        <authorList>
            <person name="de Groot N.N."/>
        </authorList>
    </citation>
    <scope>NUCLEOTIDE SEQUENCE [LARGE SCALE GENOMIC DNA]</scope>
    <source>
        <strain evidence="2 3">KH2T6</strain>
    </source>
</reference>
<evidence type="ECO:0000313" key="3">
    <source>
        <dbReference type="Proteomes" id="UP000186015"/>
    </source>
</evidence>
<protein>
    <submittedName>
        <fullName evidence="2">Uncharacterized protein</fullName>
    </submittedName>
</protein>
<gene>
    <name evidence="2" type="ORF">SAMN05216469_1303</name>
</gene>
<dbReference type="OrthoDB" id="1813973at2"/>
<name>A0A1H7Q6K6_RUMAL</name>
<evidence type="ECO:0000256" key="1">
    <source>
        <dbReference type="SAM" id="MobiDB-lite"/>
    </source>
</evidence>
<organism evidence="2 3">
    <name type="scientific">Ruminococcus albus</name>
    <dbReference type="NCBI Taxonomy" id="1264"/>
    <lineage>
        <taxon>Bacteria</taxon>
        <taxon>Bacillati</taxon>
        <taxon>Bacillota</taxon>
        <taxon>Clostridia</taxon>
        <taxon>Eubacteriales</taxon>
        <taxon>Oscillospiraceae</taxon>
        <taxon>Ruminococcus</taxon>
    </lineage>
</organism>
<feature type="region of interest" description="Disordered" evidence="1">
    <location>
        <begin position="1080"/>
        <end position="1105"/>
    </location>
</feature>
<sequence>MNMTVFKKHNRKHAVAAVSAFLISLAVSMNVLAWFAKGRDYIPVDTYRGSVRTAYFNGGNGTAPAAGTTAYDYKDPGTAYPSYDNDNDTGDSLSGPYQIDNATQLYNFAWLQYLGYFNGENASQTYFVLTSDIDASGLVLPPVGNEDNPFIGNFNGNGYTISGLTVSNDKTKLNNASIGDKFSIPHAAMENNELKSNLEIVGLFGVIGDYSEDYTASSSAPSVSDLTIEDVAIETVSTQALAGIAAGYVNGVMDNVTVAGTSTISSSADTALSYTDKLSDYALVGYCKEAYRRTLKVENVSVNEPIIEDGSGRFGTEGQGEAWGNTIDMHDMFTRLKSEYDALNGQTSVSYASSKTITHNTDGTTTTVGGSTSSYPVSISKGGYTFPVRMTAQSSGNDDSYAFIQRTNVEDNFIYLYGDTLIDTVQVETTEIWKFDSFYIKDATTENYLATNGNSTTPPQNGKWVFEQDTATGKYAIFTIDSNTKKYLTANNGNLDISPGVFSGWTVDENKTSISVNDHYLCWNSTASEWELRSPPKNYICDTAEGNYLSLERNGNTISFTNKTSASNATEWDIEPESGGYKISTVLDGARYSLYYDQTNDVFKPSADHHSVWYENMTETKNKLYVNAGGNDVHKALYYDSDEAEWKLTNYYTGNAGNDWGGSISIKALNERIEYLAGLAPINTHGSHRYYEDSDNQFTLFNYIIGDVYRLEAKTPVYNHSHDWQKDKNKTQKPVPLSILPITVNKTTENNDYSTSSKNTGYIIAGWANIKDTTSTNDNYNKYAYGANTTIRTSQVNVNRIQNSYVPSGDQQNPAPLTVYTNAGNQYSAGFSVINESNTSLKKYLSSKKELFDKQMLPYATDGILHGLHFTGAAVSASNKVTKSTAKIKDINGEHTYTDYELPQSCIDFNLKEDGYVNFFAGSYTASTTGDTQYPDSFCGLNIVQRDNEDPPAITKTILIKKIWENTNTATNETYPYVYEYVENNTTKYTTGNSAVDSLGYTRGNQLFDMQYLSEAPGTNYYKRLFYFEIPVNPGEYAMGSAVTSSGTVKNNGAYLIYLDIATSDIAEGDAKIKSEGTAITATSSQSTGEVQISETQSRSENIETPPTYFPLLWDANDPTAVSADNKGYIISGANTVSNPPGDIRVSKYSRDTGDWNIKNSLVNGVLTDSIMYTIDSGGLKTIAQYDPKNFCKYVTSKAQMQALLSDTNVYGLHFMNASVGMNNILTVPTAQLDGVTYTEYEMPRNCIDINIENRGYINFFAGTFFDNLDDSFFSLHRIERYTSSDNIPAGKKVNDIKDIKEIDSIYQRTINDTTEYMYQYVGENAPSSAEGWEMIFDLDWIKRQPSSNITRNAVYYFEIPIDPGEYALGSVDGGTGAYLLYLDVCTTKGDAVVTSEKMTVETGTYVVPAGVEFDEAALMVFEIPMSTTGDITFTAEYESVTASHSLTATVSTADSVTETVTLYDYEGKVTACRVTSGQSVTYKYAVNDSPPEVSDAQTAGRYFINDILNNEDTILQYHYTLTGQNTVENSAQLEYTLVDHLDADGFTITDYNITCEASAEQTEAIVDIFDSTKTYLRFMGSVGQVDDEVVIPAA</sequence>
<evidence type="ECO:0000313" key="2">
    <source>
        <dbReference type="EMBL" id="SEL43294.1"/>
    </source>
</evidence>
<dbReference type="EMBL" id="FOAT01000030">
    <property type="protein sequence ID" value="SEL43294.1"/>
    <property type="molecule type" value="Genomic_DNA"/>
</dbReference>
<proteinExistence type="predicted"/>
<dbReference type="Gene3D" id="2.160.20.110">
    <property type="match status" value="1"/>
</dbReference>
<accession>A0A1H7Q6K6</accession>